<dbReference type="EMBL" id="CADIKH010000053">
    <property type="protein sequence ID" value="CAB3771722.1"/>
    <property type="molecule type" value="Genomic_DNA"/>
</dbReference>
<dbReference type="SUPFAM" id="SSF55008">
    <property type="entry name" value="HMA, heavy metal-associated domain"/>
    <property type="match status" value="1"/>
</dbReference>
<dbReference type="InterPro" id="IPR036163">
    <property type="entry name" value="HMA_dom_sf"/>
</dbReference>
<evidence type="ECO:0000256" key="1">
    <source>
        <dbReference type="ARBA" id="ARBA00022723"/>
    </source>
</evidence>
<organism evidence="3 4">
    <name type="scientific">Paraburkholderia humisilvae</name>
    <dbReference type="NCBI Taxonomy" id="627669"/>
    <lineage>
        <taxon>Bacteria</taxon>
        <taxon>Pseudomonadati</taxon>
        <taxon>Pseudomonadota</taxon>
        <taxon>Betaproteobacteria</taxon>
        <taxon>Burkholderiales</taxon>
        <taxon>Burkholderiaceae</taxon>
        <taxon>Paraburkholderia</taxon>
    </lineage>
</organism>
<protein>
    <recommendedName>
        <fullName evidence="2">HMA domain-containing protein</fullName>
    </recommendedName>
</protein>
<dbReference type="PROSITE" id="PS50846">
    <property type="entry name" value="HMA_2"/>
    <property type="match status" value="1"/>
</dbReference>
<reference evidence="3 4" key="1">
    <citation type="submission" date="2020-04" db="EMBL/GenBank/DDBJ databases">
        <authorList>
            <person name="De Canck E."/>
        </authorList>
    </citation>
    <scope>NUCLEOTIDE SEQUENCE [LARGE SCALE GENOMIC DNA]</scope>
    <source>
        <strain evidence="3 4">LMG 29542</strain>
    </source>
</reference>
<feature type="domain" description="HMA" evidence="2">
    <location>
        <begin position="28"/>
        <end position="91"/>
    </location>
</feature>
<name>A0A6J5F2B8_9BURK</name>
<dbReference type="Gene3D" id="3.30.70.100">
    <property type="match status" value="1"/>
</dbReference>
<evidence type="ECO:0000259" key="2">
    <source>
        <dbReference type="PROSITE" id="PS50846"/>
    </source>
</evidence>
<accession>A0A6J5F2B8</accession>
<dbReference type="InterPro" id="IPR017969">
    <property type="entry name" value="Heavy-metal-associated_CS"/>
</dbReference>
<gene>
    <name evidence="3" type="ORF">LMG29542_06696</name>
</gene>
<dbReference type="GO" id="GO:0046872">
    <property type="term" value="F:metal ion binding"/>
    <property type="evidence" value="ECO:0007669"/>
    <property type="project" value="UniProtKB-KW"/>
</dbReference>
<sequence length="96" mass="10218">MLGRSTCLLGIDGHNPIIRISLQKEPEMTIEFNVEGMSCQHCVSAVTHAIRERDAAARVQVDLAAGKVTVESAAPVQTLKDAIDDAGYTVVAVANQ</sequence>
<dbReference type="Proteomes" id="UP000494363">
    <property type="component" value="Unassembled WGS sequence"/>
</dbReference>
<dbReference type="AlphaFoldDB" id="A0A6J5F2B8"/>
<evidence type="ECO:0000313" key="4">
    <source>
        <dbReference type="Proteomes" id="UP000494363"/>
    </source>
</evidence>
<keyword evidence="4" id="KW-1185">Reference proteome</keyword>
<proteinExistence type="predicted"/>
<dbReference type="PROSITE" id="PS01047">
    <property type="entry name" value="HMA_1"/>
    <property type="match status" value="1"/>
</dbReference>
<dbReference type="CDD" id="cd00371">
    <property type="entry name" value="HMA"/>
    <property type="match status" value="1"/>
</dbReference>
<keyword evidence="1" id="KW-0479">Metal-binding</keyword>
<dbReference type="InterPro" id="IPR006121">
    <property type="entry name" value="HMA_dom"/>
</dbReference>
<evidence type="ECO:0000313" key="3">
    <source>
        <dbReference type="EMBL" id="CAB3771722.1"/>
    </source>
</evidence>
<dbReference type="Pfam" id="PF00403">
    <property type="entry name" value="HMA"/>
    <property type="match status" value="1"/>
</dbReference>